<comment type="caution">
    <text evidence="1">The sequence shown here is derived from an EMBL/GenBank/DDBJ whole genome shotgun (WGS) entry which is preliminary data.</text>
</comment>
<evidence type="ECO:0000313" key="2">
    <source>
        <dbReference type="Proteomes" id="UP001268819"/>
    </source>
</evidence>
<dbReference type="RefSeq" id="WP_310306396.1">
    <property type="nucleotide sequence ID" value="NZ_BAAAXB010000001.1"/>
</dbReference>
<evidence type="ECO:0008006" key="3">
    <source>
        <dbReference type="Google" id="ProtNLM"/>
    </source>
</evidence>
<reference evidence="1 2" key="1">
    <citation type="submission" date="2023-07" db="EMBL/GenBank/DDBJ databases">
        <title>Sequencing the genomes of 1000 actinobacteria strains.</title>
        <authorList>
            <person name="Klenk H.-P."/>
        </authorList>
    </citation>
    <scope>NUCLEOTIDE SEQUENCE [LARGE SCALE GENOMIC DNA]</scope>
    <source>
        <strain evidence="1 2">DSM 43749</strain>
    </source>
</reference>
<proteinExistence type="predicted"/>
<gene>
    <name evidence="1" type="ORF">J2S66_001956</name>
</gene>
<sequence>MFLTTTVRNAGFEHMLSMLRTQNAAKIDVVAPATALRARGGAVELSGIEPVVDDHGVTLVDGLYVPTAAADATIAAKLGIGSKYLRFMRTERPDLFDANVNGLLHGKSKRGADGTVTTIHPADSRSFLLRLFRGQDGEAGVLRALLSDRFGMVDNLDLLTAVLDGIRQADAQVEIRSCDLTDSSMHCKVYSPTVERLAPQLLAGYRNPFANPELEAERQRVTTDLDTGRRLAAAEGQGYQPGSEPVVFAGFRFSNSEVGSGSVTLKPELFVRICRNGLTLPALAFRKVHLGQRMEGGTISWSQDTVKKQLDVIAAQARDHVREWLSPAFLARQVATLEEQAGAPVTEPQATVQVLGRELGFTEAEREGVLRHFIAAAQPTAAGIAHAITSYSQTVADPARADTLDDLALRAMALVR</sequence>
<name>A0ABU1PSE5_9PSEU</name>
<accession>A0ABU1PSE5</accession>
<dbReference type="EMBL" id="JAVDSG010000001">
    <property type="protein sequence ID" value="MDR6593572.1"/>
    <property type="molecule type" value="Genomic_DNA"/>
</dbReference>
<organism evidence="1 2">
    <name type="scientific">Saccharothrix longispora</name>
    <dbReference type="NCBI Taxonomy" id="33920"/>
    <lineage>
        <taxon>Bacteria</taxon>
        <taxon>Bacillati</taxon>
        <taxon>Actinomycetota</taxon>
        <taxon>Actinomycetes</taxon>
        <taxon>Pseudonocardiales</taxon>
        <taxon>Pseudonocardiaceae</taxon>
        <taxon>Saccharothrix</taxon>
    </lineage>
</organism>
<evidence type="ECO:0000313" key="1">
    <source>
        <dbReference type="EMBL" id="MDR6593572.1"/>
    </source>
</evidence>
<keyword evidence="2" id="KW-1185">Reference proteome</keyword>
<protein>
    <recommendedName>
        <fullName evidence="3">DUF932 domain-containing protein</fullName>
    </recommendedName>
</protein>
<dbReference type="Proteomes" id="UP001268819">
    <property type="component" value="Unassembled WGS sequence"/>
</dbReference>